<gene>
    <name evidence="2" type="ORF">Anapl_00617</name>
</gene>
<dbReference type="AlphaFoldDB" id="R0K0Z4"/>
<dbReference type="Proteomes" id="UP000296049">
    <property type="component" value="Unassembled WGS sequence"/>
</dbReference>
<dbReference type="EMBL" id="KB742873">
    <property type="protein sequence ID" value="EOB03267.1"/>
    <property type="molecule type" value="Genomic_DNA"/>
</dbReference>
<protein>
    <submittedName>
        <fullName evidence="2">Uncharacterized protein</fullName>
    </submittedName>
</protein>
<proteinExistence type="predicted"/>
<evidence type="ECO:0000256" key="1">
    <source>
        <dbReference type="SAM" id="MobiDB-lite"/>
    </source>
</evidence>
<evidence type="ECO:0000313" key="3">
    <source>
        <dbReference type="Proteomes" id="UP000296049"/>
    </source>
</evidence>
<name>R0K0Z4_ANAPL</name>
<sequence>MHRESSFGSCFCWFKNNRGAAASAKQAAGTRGAGGEEPATLSVGLLYGEPAAEDQLRNPAQCTGQKQSLTAKQETKSLDWPAGHIWHLCSVQGQGGVDEASEPGAGAEAGRRGEACSAQRSQRAALSPCNTLGSSLRAKPILTWGLQALRDGEVLVFEVKLLKILPQRQLAAGLPGAQGENLWGAHLGIRAGGADPDARRAAVPWPQLLTDALMPGVKRGQSLCFAGQDDKAFLSSSI</sequence>
<reference evidence="3" key="1">
    <citation type="journal article" date="2013" name="Nat. Genet.">
        <title>The duck genome and transcriptome provide insight into an avian influenza virus reservoir species.</title>
        <authorList>
            <person name="Huang Y."/>
            <person name="Li Y."/>
            <person name="Burt D.W."/>
            <person name="Chen H."/>
            <person name="Zhang Y."/>
            <person name="Qian W."/>
            <person name="Kim H."/>
            <person name="Gan S."/>
            <person name="Zhao Y."/>
            <person name="Li J."/>
            <person name="Yi K."/>
            <person name="Feng H."/>
            <person name="Zhu P."/>
            <person name="Li B."/>
            <person name="Liu Q."/>
            <person name="Fairley S."/>
            <person name="Magor K.E."/>
            <person name="Du Z."/>
            <person name="Hu X."/>
            <person name="Goodman L."/>
            <person name="Tafer H."/>
            <person name="Vignal A."/>
            <person name="Lee T."/>
            <person name="Kim K.W."/>
            <person name="Sheng Z."/>
            <person name="An Y."/>
            <person name="Searle S."/>
            <person name="Herrero J."/>
            <person name="Groenen M.A."/>
            <person name="Crooijmans R.P."/>
            <person name="Faraut T."/>
            <person name="Cai Q."/>
            <person name="Webster R.G."/>
            <person name="Aldridge J.R."/>
            <person name="Warren W.C."/>
            <person name="Bartschat S."/>
            <person name="Kehr S."/>
            <person name="Marz M."/>
            <person name="Stadler P.F."/>
            <person name="Smith J."/>
            <person name="Kraus R.H."/>
            <person name="Zhao Y."/>
            <person name="Ren L."/>
            <person name="Fei J."/>
            <person name="Morisson M."/>
            <person name="Kaiser P."/>
            <person name="Griffin D.K."/>
            <person name="Rao M."/>
            <person name="Pitel F."/>
            <person name="Wang J."/>
            <person name="Li N."/>
        </authorList>
    </citation>
    <scope>NUCLEOTIDE SEQUENCE [LARGE SCALE GENOMIC DNA]</scope>
</reference>
<organism evidence="2 3">
    <name type="scientific">Anas platyrhynchos</name>
    <name type="common">Mallard</name>
    <name type="synonym">Anas boschas</name>
    <dbReference type="NCBI Taxonomy" id="8839"/>
    <lineage>
        <taxon>Eukaryota</taxon>
        <taxon>Metazoa</taxon>
        <taxon>Chordata</taxon>
        <taxon>Craniata</taxon>
        <taxon>Vertebrata</taxon>
        <taxon>Euteleostomi</taxon>
        <taxon>Archelosauria</taxon>
        <taxon>Archosauria</taxon>
        <taxon>Dinosauria</taxon>
        <taxon>Saurischia</taxon>
        <taxon>Theropoda</taxon>
        <taxon>Coelurosauria</taxon>
        <taxon>Aves</taxon>
        <taxon>Neognathae</taxon>
        <taxon>Galloanserae</taxon>
        <taxon>Anseriformes</taxon>
        <taxon>Anatidae</taxon>
        <taxon>Anatinae</taxon>
        <taxon>Anas</taxon>
    </lineage>
</organism>
<keyword evidence="3" id="KW-1185">Reference proteome</keyword>
<evidence type="ECO:0000313" key="2">
    <source>
        <dbReference type="EMBL" id="EOB03267.1"/>
    </source>
</evidence>
<feature type="region of interest" description="Disordered" evidence="1">
    <location>
        <begin position="96"/>
        <end position="116"/>
    </location>
</feature>
<accession>R0K0Z4</accession>